<reference evidence="7" key="1">
    <citation type="submission" date="2019-03" db="UniProtKB">
        <authorList>
            <consortium name="Ensembl"/>
        </authorList>
    </citation>
    <scope>IDENTIFICATION</scope>
</reference>
<dbReference type="PANTHER" id="PTHR11842:SF15">
    <property type="entry name" value="MITOTIC SPINDLE ASSEMBLY CHECKPOINT PROTEIN MAD2B"/>
    <property type="match status" value="1"/>
</dbReference>
<dbReference type="PANTHER" id="PTHR11842">
    <property type="entry name" value="MITOTIC SPINDLE ASSEMBLY CHECKPOINT PROTEIN MAD2"/>
    <property type="match status" value="1"/>
</dbReference>
<evidence type="ECO:0000259" key="6">
    <source>
        <dbReference type="PROSITE" id="PS50815"/>
    </source>
</evidence>
<evidence type="ECO:0000256" key="3">
    <source>
        <dbReference type="ARBA" id="ARBA00023242"/>
    </source>
</evidence>
<evidence type="ECO:0000313" key="7">
    <source>
        <dbReference type="Ensembl" id="ENSUMAP00000031722"/>
    </source>
</evidence>
<organism evidence="7">
    <name type="scientific">Ursus maritimus</name>
    <name type="common">Polar bear</name>
    <name type="synonym">Thalarctos maritimus</name>
    <dbReference type="NCBI Taxonomy" id="29073"/>
    <lineage>
        <taxon>Eukaryota</taxon>
        <taxon>Metazoa</taxon>
        <taxon>Chordata</taxon>
        <taxon>Craniata</taxon>
        <taxon>Vertebrata</taxon>
        <taxon>Euteleostomi</taxon>
        <taxon>Mammalia</taxon>
        <taxon>Eutheria</taxon>
        <taxon>Laurasiatheria</taxon>
        <taxon>Carnivora</taxon>
        <taxon>Caniformia</taxon>
        <taxon>Ursidae</taxon>
        <taxon>Ursus</taxon>
    </lineage>
</organism>
<dbReference type="FunFam" id="3.30.900.10:FF:000003">
    <property type="entry name" value="Mitotic spindle assembly checkpoint protein MAD2B"/>
    <property type="match status" value="1"/>
</dbReference>
<dbReference type="InterPro" id="IPR045091">
    <property type="entry name" value="Mad2-like"/>
</dbReference>
<dbReference type="GO" id="GO:0005634">
    <property type="term" value="C:nucleus"/>
    <property type="evidence" value="ECO:0007669"/>
    <property type="project" value="UniProtKB-SubCell"/>
</dbReference>
<name>A0A452VDQ1_URSMA</name>
<evidence type="ECO:0000256" key="2">
    <source>
        <dbReference type="ARBA" id="ARBA00022763"/>
    </source>
</evidence>
<dbReference type="SUPFAM" id="SSF56019">
    <property type="entry name" value="The spindle assembly checkpoint protein mad2"/>
    <property type="match status" value="1"/>
</dbReference>
<keyword evidence="3" id="KW-0539">Nucleus</keyword>
<dbReference type="GeneTree" id="ENSGT00940000153395"/>
<feature type="domain" description="HORMA" evidence="6">
    <location>
        <begin position="13"/>
        <end position="203"/>
    </location>
</feature>
<sequence>MTTLTRQDLNFGQVVADVLCEFLEVAVHLILYVREVYPVGIFQKRKKYNVPVQMSCHPELNQYIQDTLHCVKPLLEKNDVEKVVVVILDKEHRPVEKFVFEITQPPLLSISSDSLLSHVEQLLRAFILKISVCDAVLDHNPPGCTFTVLVHTREAATRNMEKIQVIKDFPWILADEQDVHMHDPRLIPLKTMTSDILKVSRTGTWSALPKVRGALARGSHVARGSEEMTRECRVRLQTPFLLTGGCATRPQA</sequence>
<evidence type="ECO:0000256" key="1">
    <source>
        <dbReference type="ARBA" id="ARBA00004123"/>
    </source>
</evidence>
<dbReference type="Ensembl" id="ENSUMAT00000037503.1">
    <property type="protein sequence ID" value="ENSUMAP00000031722.1"/>
    <property type="gene ID" value="ENSUMAG00000022879.1"/>
</dbReference>
<comment type="subcellular location">
    <subcellularLocation>
        <location evidence="1">Nucleus</location>
    </subcellularLocation>
</comment>
<accession>A0A452VDQ1</accession>
<dbReference type="InterPro" id="IPR036570">
    <property type="entry name" value="HORMA_dom_sf"/>
</dbReference>
<evidence type="ECO:0000256" key="4">
    <source>
        <dbReference type="ARBA" id="ARBA00044131"/>
    </source>
</evidence>
<dbReference type="Pfam" id="PF02301">
    <property type="entry name" value="HORMA"/>
    <property type="match status" value="1"/>
</dbReference>
<gene>
    <name evidence="7" type="primary">MAD2L2</name>
</gene>
<evidence type="ECO:0000256" key="5">
    <source>
        <dbReference type="ARBA" id="ARBA00044264"/>
    </source>
</evidence>
<dbReference type="GO" id="GO:0016035">
    <property type="term" value="C:zeta DNA polymerase complex"/>
    <property type="evidence" value="ECO:0007669"/>
    <property type="project" value="TreeGrafter"/>
</dbReference>
<dbReference type="Gene3D" id="3.30.900.10">
    <property type="entry name" value="HORMA domain"/>
    <property type="match status" value="1"/>
</dbReference>
<dbReference type="InterPro" id="IPR003511">
    <property type="entry name" value="HORMA_dom"/>
</dbReference>
<dbReference type="GO" id="GO:0006974">
    <property type="term" value="P:DNA damage response"/>
    <property type="evidence" value="ECO:0007669"/>
    <property type="project" value="UniProtKB-KW"/>
</dbReference>
<protein>
    <recommendedName>
        <fullName evidence="4">Mitotic spindle assembly checkpoint protein MAD2B</fullName>
    </recommendedName>
    <alternativeName>
        <fullName evidence="5">Mitotic arrest deficient 2-like protein 2</fullName>
    </alternativeName>
</protein>
<dbReference type="GO" id="GO:0010717">
    <property type="term" value="P:regulation of epithelial to mesenchymal transition"/>
    <property type="evidence" value="ECO:0007669"/>
    <property type="project" value="UniProtKB-ARBA"/>
</dbReference>
<keyword evidence="2" id="KW-0227">DNA damage</keyword>
<dbReference type="PROSITE" id="PS50815">
    <property type="entry name" value="HORMA"/>
    <property type="match status" value="1"/>
</dbReference>
<dbReference type="AlphaFoldDB" id="A0A452VDQ1"/>
<proteinExistence type="predicted"/>